<dbReference type="InterPro" id="IPR025855">
    <property type="entry name" value="Replic_Relax"/>
</dbReference>
<name>A0A4S8PYN6_9ACTN</name>
<keyword evidence="3" id="KW-1185">Reference proteome</keyword>
<feature type="compositionally biased region" description="Basic residues" evidence="1">
    <location>
        <begin position="112"/>
        <end position="121"/>
    </location>
</feature>
<feature type="compositionally biased region" description="Basic residues" evidence="1">
    <location>
        <begin position="29"/>
        <end position="54"/>
    </location>
</feature>
<dbReference type="EMBL" id="STGY01000073">
    <property type="protein sequence ID" value="THV35791.1"/>
    <property type="molecule type" value="Genomic_DNA"/>
</dbReference>
<evidence type="ECO:0000313" key="3">
    <source>
        <dbReference type="Proteomes" id="UP000308760"/>
    </source>
</evidence>
<organism evidence="2 3">
    <name type="scientific">Glycomyces buryatensis</name>
    <dbReference type="NCBI Taxonomy" id="2570927"/>
    <lineage>
        <taxon>Bacteria</taxon>
        <taxon>Bacillati</taxon>
        <taxon>Actinomycetota</taxon>
        <taxon>Actinomycetes</taxon>
        <taxon>Glycomycetales</taxon>
        <taxon>Glycomycetaceae</taxon>
        <taxon>Glycomyces</taxon>
    </lineage>
</organism>
<comment type="caution">
    <text evidence="2">The sequence shown here is derived from an EMBL/GenBank/DDBJ whole genome shotgun (WGS) entry which is preliminary data.</text>
</comment>
<feature type="region of interest" description="Disordered" evidence="1">
    <location>
        <begin position="1"/>
        <end position="236"/>
    </location>
</feature>
<proteinExistence type="predicted"/>
<gene>
    <name evidence="2" type="ORF">FAB82_22820</name>
</gene>
<reference evidence="2 3" key="2">
    <citation type="submission" date="2019-05" db="EMBL/GenBank/DDBJ databases">
        <title>Glycomyces buryatensis sp. nov.</title>
        <authorList>
            <person name="Nikitina E."/>
        </authorList>
    </citation>
    <scope>NUCLEOTIDE SEQUENCE [LARGE SCALE GENOMIC DNA]</scope>
    <source>
        <strain evidence="2 3">18</strain>
    </source>
</reference>
<dbReference type="AlphaFoldDB" id="A0A4S8PYN6"/>
<feature type="compositionally biased region" description="Basic residues" evidence="1">
    <location>
        <begin position="183"/>
        <end position="206"/>
    </location>
</feature>
<dbReference type="Proteomes" id="UP000308760">
    <property type="component" value="Unassembled WGS sequence"/>
</dbReference>
<accession>A0A4S8PYN6</accession>
<dbReference type="Pfam" id="PF13814">
    <property type="entry name" value="Replic_Relax"/>
    <property type="match status" value="1"/>
</dbReference>
<dbReference type="OrthoDB" id="2562278at2"/>
<evidence type="ECO:0000256" key="1">
    <source>
        <dbReference type="SAM" id="MobiDB-lite"/>
    </source>
</evidence>
<evidence type="ECO:0000313" key="2">
    <source>
        <dbReference type="EMBL" id="THV35791.1"/>
    </source>
</evidence>
<feature type="compositionally biased region" description="Basic residues" evidence="1">
    <location>
        <begin position="143"/>
        <end position="162"/>
    </location>
</feature>
<reference evidence="3" key="1">
    <citation type="submission" date="2019-04" db="EMBL/GenBank/DDBJ databases">
        <title>Nocardioides xinjiangensis sp. nov.</title>
        <authorList>
            <person name="Liu S."/>
        </authorList>
    </citation>
    <scope>NUCLEOTIDE SEQUENCE [LARGE SCALE GENOMIC DNA]</scope>
    <source>
        <strain evidence="3">18</strain>
    </source>
</reference>
<sequence>MVRPTLTHGPIPSRRASPLPHPGTAGPRVRPRHHRITRTRLRPRSRIEHRRHRPSAAAQRPARRRHRPPTRIGTDRPRLAGRLRPRPHPREQTTRRHALSRRIPELPEPALRRRGHARRSPRPAPGHGAGPPALGPTRPPTPIRRRGQRPHQGLLRHQRRGRPPAGPPHRPEPLRARPGTPARVHHRGPPLHRRPHPPRLHPHHPAPRNTDRAGRVHPRPGRRAPGVHTAHDKEPPTMTATVAKDAIAFTDLYQRLTDRDLAIIDCLGSHQILTTPMLADVFFPSEWTARDRILTLNRLGVLARFRPTNRSAYRYTLGEWGHAIWAHRNAAKPPTKQWCAWHVQKLAVSRTRIHLETANGIACRLHADAQANGAFTVVQWLCETEAAAACSGQLHPDAGWVVKWRTGPQLRAWHEHDQGTETHTQLAAKLRRYMRYRPLDGGRSRTLLFTLPSAARESNFHTTARREPLEFPVATAITAQAARHPAGQHWRLIGSGRRLSLAEIAHRAEQT</sequence>
<feature type="compositionally biased region" description="Pro residues" evidence="1">
    <location>
        <begin position="133"/>
        <end position="142"/>
    </location>
</feature>
<evidence type="ECO:0008006" key="4">
    <source>
        <dbReference type="Google" id="ProtNLM"/>
    </source>
</evidence>
<protein>
    <recommendedName>
        <fullName evidence="4">Protein involved in plasmid replication-relaxation</fullName>
    </recommendedName>
</protein>